<keyword evidence="2" id="KW-1185">Reference proteome</keyword>
<dbReference type="AlphaFoldDB" id="A0ABC8T6J5"/>
<comment type="caution">
    <text evidence="1">The sequence shown here is derived from an EMBL/GenBank/DDBJ whole genome shotgun (WGS) entry which is preliminary data.</text>
</comment>
<evidence type="ECO:0000313" key="1">
    <source>
        <dbReference type="EMBL" id="CAK9165031.1"/>
    </source>
</evidence>
<gene>
    <name evidence="1" type="ORF">ILEXP_LOCUS34174</name>
</gene>
<proteinExistence type="predicted"/>
<name>A0ABC8T6J5_9AQUA</name>
<organism evidence="1 2">
    <name type="scientific">Ilex paraguariensis</name>
    <name type="common">yerba mate</name>
    <dbReference type="NCBI Taxonomy" id="185542"/>
    <lineage>
        <taxon>Eukaryota</taxon>
        <taxon>Viridiplantae</taxon>
        <taxon>Streptophyta</taxon>
        <taxon>Embryophyta</taxon>
        <taxon>Tracheophyta</taxon>
        <taxon>Spermatophyta</taxon>
        <taxon>Magnoliopsida</taxon>
        <taxon>eudicotyledons</taxon>
        <taxon>Gunneridae</taxon>
        <taxon>Pentapetalae</taxon>
        <taxon>asterids</taxon>
        <taxon>campanulids</taxon>
        <taxon>Aquifoliales</taxon>
        <taxon>Aquifoliaceae</taxon>
        <taxon>Ilex</taxon>
    </lineage>
</organism>
<evidence type="ECO:0000313" key="2">
    <source>
        <dbReference type="Proteomes" id="UP001642360"/>
    </source>
</evidence>
<dbReference type="EMBL" id="CAUOFW020004303">
    <property type="protein sequence ID" value="CAK9165031.1"/>
    <property type="molecule type" value="Genomic_DNA"/>
</dbReference>
<reference evidence="1 2" key="1">
    <citation type="submission" date="2024-02" db="EMBL/GenBank/DDBJ databases">
        <authorList>
            <person name="Vignale AGUSTIN F."/>
            <person name="Sosa J E."/>
            <person name="Modenutti C."/>
        </authorList>
    </citation>
    <scope>NUCLEOTIDE SEQUENCE [LARGE SCALE GENOMIC DNA]</scope>
</reference>
<protein>
    <submittedName>
        <fullName evidence="1">Uncharacterized protein</fullName>
    </submittedName>
</protein>
<accession>A0ABC8T6J5</accession>
<dbReference type="Proteomes" id="UP001642360">
    <property type="component" value="Unassembled WGS sequence"/>
</dbReference>
<sequence length="195" mass="21529">MGKELVSLFPDQKLTNGPRFDNICRDREPIGLRFENTFPDHNLGGTSFLPYVPPLNNTVPSSRVDRNFSDAGSNSFDYSDFGWGDYCSKAPEISSVLTATVEVDEAQLVEDANPTKKLESNSVDLVSGKESTVNSLSEELSAFESQMKFFEIPDLEGNWDASLDTFLNDSTTQDGGNPVDLWMFGDFPPVLGGFF</sequence>